<dbReference type="Pfam" id="PF14530">
    <property type="entry name" value="DUF4439"/>
    <property type="match status" value="1"/>
</dbReference>
<accession>A0A7Y9ZNI2</accession>
<dbReference type="CDD" id="cd00657">
    <property type="entry name" value="Ferritin_like"/>
    <property type="match status" value="1"/>
</dbReference>
<sequence>MSDTTSTPTSSPATPGAVPDSATEALQATLAAEHAAVFVYAALGGQASQSAQPGLYGRITAAYRLHRTRRDELIGLVRAAGGEPVAAEPGYQLPADLGTPAALTARALRLEQDAASTYAYLVASSTGATRAWAVTALLDAAVRGLGFGGRPETFPGL</sequence>
<dbReference type="AlphaFoldDB" id="A0A7Y9ZNI2"/>
<dbReference type="InterPro" id="IPR009078">
    <property type="entry name" value="Ferritin-like_SF"/>
</dbReference>
<dbReference type="EMBL" id="JACBZM010000001">
    <property type="protein sequence ID" value="NYI46826.1"/>
    <property type="molecule type" value="Genomic_DNA"/>
</dbReference>
<evidence type="ECO:0000313" key="4">
    <source>
        <dbReference type="Proteomes" id="UP000562045"/>
    </source>
</evidence>
<gene>
    <name evidence="3" type="ORF">BJ993_003906</name>
</gene>
<organism evidence="3 4">
    <name type="scientific">Nocardioides aromaticivorans</name>
    <dbReference type="NCBI Taxonomy" id="200618"/>
    <lineage>
        <taxon>Bacteria</taxon>
        <taxon>Bacillati</taxon>
        <taxon>Actinomycetota</taxon>
        <taxon>Actinomycetes</taxon>
        <taxon>Propionibacteriales</taxon>
        <taxon>Nocardioidaceae</taxon>
        <taxon>Nocardioides</taxon>
    </lineage>
</organism>
<reference evidence="3 4" key="1">
    <citation type="submission" date="2020-07" db="EMBL/GenBank/DDBJ databases">
        <title>Sequencing the genomes of 1000 actinobacteria strains.</title>
        <authorList>
            <person name="Klenk H.-P."/>
        </authorList>
    </citation>
    <scope>NUCLEOTIDE SEQUENCE [LARGE SCALE GENOMIC DNA]</scope>
    <source>
        <strain evidence="3 4">DSM 15131</strain>
    </source>
</reference>
<dbReference type="InterPro" id="IPR029447">
    <property type="entry name" value="DUF4439"/>
</dbReference>
<dbReference type="RefSeq" id="WP_179650735.1">
    <property type="nucleotide sequence ID" value="NZ_JACBZM010000001.1"/>
</dbReference>
<dbReference type="Gene3D" id="1.20.1260.10">
    <property type="match status" value="1"/>
</dbReference>
<protein>
    <submittedName>
        <fullName evidence="3">Rubrerythrin</fullName>
    </submittedName>
</protein>
<proteinExistence type="predicted"/>
<feature type="region of interest" description="Disordered" evidence="1">
    <location>
        <begin position="1"/>
        <end position="20"/>
    </location>
</feature>
<name>A0A7Y9ZNI2_9ACTN</name>
<evidence type="ECO:0000256" key="1">
    <source>
        <dbReference type="SAM" id="MobiDB-lite"/>
    </source>
</evidence>
<feature type="compositionally biased region" description="Low complexity" evidence="1">
    <location>
        <begin position="1"/>
        <end position="15"/>
    </location>
</feature>
<dbReference type="Proteomes" id="UP000562045">
    <property type="component" value="Unassembled WGS sequence"/>
</dbReference>
<evidence type="ECO:0000259" key="2">
    <source>
        <dbReference type="Pfam" id="PF14530"/>
    </source>
</evidence>
<dbReference type="SUPFAM" id="SSF47240">
    <property type="entry name" value="Ferritin-like"/>
    <property type="match status" value="1"/>
</dbReference>
<feature type="domain" description="DUF4439" evidence="2">
    <location>
        <begin position="25"/>
        <end position="157"/>
    </location>
</feature>
<comment type="caution">
    <text evidence="3">The sequence shown here is derived from an EMBL/GenBank/DDBJ whole genome shotgun (WGS) entry which is preliminary data.</text>
</comment>
<dbReference type="InterPro" id="IPR012347">
    <property type="entry name" value="Ferritin-like"/>
</dbReference>
<evidence type="ECO:0000313" key="3">
    <source>
        <dbReference type="EMBL" id="NYI46826.1"/>
    </source>
</evidence>